<accession>A0A380WJE5</accession>
<sequence>MYSHTLVATDGSILSQKGVEHALKLAKSVGSKATIVI</sequence>
<evidence type="ECO:0000259" key="1">
    <source>
        <dbReference type="Pfam" id="PF00582"/>
    </source>
</evidence>
<dbReference type="OrthoDB" id="5564966at2"/>
<gene>
    <name evidence="2" type="ORF">NCTC10684_02362</name>
</gene>
<reference evidence="2 3" key="1">
    <citation type="submission" date="2018-06" db="EMBL/GenBank/DDBJ databases">
        <authorList>
            <consortium name="Pathogen Informatics"/>
            <person name="Doyle S."/>
        </authorList>
    </citation>
    <scope>NUCLEOTIDE SEQUENCE [LARGE SCALE GENOMIC DNA]</scope>
    <source>
        <strain evidence="2 3">NCTC10684</strain>
    </source>
</reference>
<protein>
    <recommendedName>
        <fullName evidence="1">UspA domain-containing protein</fullName>
    </recommendedName>
</protein>
<dbReference type="EMBL" id="UFSM01000001">
    <property type="protein sequence ID" value="SUU89129.1"/>
    <property type="molecule type" value="Genomic_DNA"/>
</dbReference>
<dbReference type="InterPro" id="IPR014729">
    <property type="entry name" value="Rossmann-like_a/b/a_fold"/>
</dbReference>
<dbReference type="RefSeq" id="WP_115731351.1">
    <property type="nucleotide sequence ID" value="NZ_BAAAVY010000032.1"/>
</dbReference>
<organism evidence="2 3">
    <name type="scientific">Aminobacter aminovorans</name>
    <name type="common">Chelatobacter heintzii</name>
    <dbReference type="NCBI Taxonomy" id="83263"/>
    <lineage>
        <taxon>Bacteria</taxon>
        <taxon>Pseudomonadati</taxon>
        <taxon>Pseudomonadota</taxon>
        <taxon>Alphaproteobacteria</taxon>
        <taxon>Hyphomicrobiales</taxon>
        <taxon>Phyllobacteriaceae</taxon>
        <taxon>Aminobacter</taxon>
    </lineage>
</organism>
<dbReference type="AlphaFoldDB" id="A0A380WJE5"/>
<dbReference type="Pfam" id="PF00582">
    <property type="entry name" value="Usp"/>
    <property type="match status" value="1"/>
</dbReference>
<name>A0A380WJE5_AMIAI</name>
<proteinExistence type="predicted"/>
<dbReference type="Gene3D" id="3.40.50.620">
    <property type="entry name" value="HUPs"/>
    <property type="match status" value="1"/>
</dbReference>
<feature type="domain" description="UspA" evidence="1">
    <location>
        <begin position="1"/>
        <end position="36"/>
    </location>
</feature>
<dbReference type="SUPFAM" id="SSF52402">
    <property type="entry name" value="Adenine nucleotide alpha hydrolases-like"/>
    <property type="match status" value="1"/>
</dbReference>
<dbReference type="InterPro" id="IPR006016">
    <property type="entry name" value="UspA"/>
</dbReference>
<evidence type="ECO:0000313" key="2">
    <source>
        <dbReference type="EMBL" id="SUU89129.1"/>
    </source>
</evidence>
<evidence type="ECO:0000313" key="3">
    <source>
        <dbReference type="Proteomes" id="UP000254701"/>
    </source>
</evidence>
<dbReference type="Proteomes" id="UP000254701">
    <property type="component" value="Unassembled WGS sequence"/>
</dbReference>